<reference evidence="10" key="1">
    <citation type="submission" date="2023-07" db="EMBL/GenBank/DDBJ databases">
        <title>A chromosome-level genome assembly of Lolium multiflorum.</title>
        <authorList>
            <person name="Chen Y."/>
            <person name="Copetti D."/>
            <person name="Kolliker R."/>
            <person name="Studer B."/>
        </authorList>
    </citation>
    <scope>NUCLEOTIDE SEQUENCE</scope>
    <source>
        <strain evidence="10">02402/16</strain>
        <tissue evidence="10">Leaf</tissue>
    </source>
</reference>
<keyword evidence="4" id="KW-0805">Transcription regulation</keyword>
<dbReference type="Pfam" id="PF00249">
    <property type="entry name" value="Myb_DNA-binding"/>
    <property type="match status" value="1"/>
</dbReference>
<evidence type="ECO:0000256" key="7">
    <source>
        <dbReference type="ARBA" id="ARBA00023242"/>
    </source>
</evidence>
<feature type="domain" description="Myb-like" evidence="9">
    <location>
        <begin position="76"/>
        <end position="127"/>
    </location>
</feature>
<sequence>MSTLPPEARAITAAAAPDLSLHISPPSPDTAVAAVKRHHFLEVLHRPTQTHGFKESSFAVARPAGGGRKRSSRAPRMRWTTALHAHFVRAVQLLGGHERATPKSVLELMNVKDLTLAHVKSHLQMYRTVKGTDKSCVAGHGQTRDMGFLRRGAIGDDVITRFHEFNCDMVNHTNNRRSESPAGEQDHHDAWKRQAAAEAILPLTISEPRQDRAHTGKPSPASNTSSSSRDDADADDTESFRWSAVPRRLRYDEGGDGGCAGDRRELQYQQGASVAMAPSLEMRLGR</sequence>
<evidence type="ECO:0000256" key="6">
    <source>
        <dbReference type="ARBA" id="ARBA00023163"/>
    </source>
</evidence>
<dbReference type="GO" id="GO:0005634">
    <property type="term" value="C:nucleus"/>
    <property type="evidence" value="ECO:0007669"/>
    <property type="project" value="UniProtKB-SubCell"/>
</dbReference>
<dbReference type="Proteomes" id="UP001231189">
    <property type="component" value="Unassembled WGS sequence"/>
</dbReference>
<evidence type="ECO:0000256" key="5">
    <source>
        <dbReference type="ARBA" id="ARBA00023125"/>
    </source>
</evidence>
<dbReference type="NCBIfam" id="TIGR01557">
    <property type="entry name" value="myb_SHAQKYF"/>
    <property type="match status" value="1"/>
</dbReference>
<dbReference type="InterPro" id="IPR001005">
    <property type="entry name" value="SANT/Myb"/>
</dbReference>
<keyword evidence="3" id="KW-0221">Differentiation</keyword>
<keyword evidence="7" id="KW-0539">Nucleus</keyword>
<feature type="region of interest" description="Disordered" evidence="8">
    <location>
        <begin position="52"/>
        <end position="75"/>
    </location>
</feature>
<dbReference type="Gene3D" id="1.10.10.60">
    <property type="entry name" value="Homeodomain-like"/>
    <property type="match status" value="1"/>
</dbReference>
<evidence type="ECO:0000256" key="3">
    <source>
        <dbReference type="ARBA" id="ARBA00022782"/>
    </source>
</evidence>
<dbReference type="InterPro" id="IPR009057">
    <property type="entry name" value="Homeodomain-like_sf"/>
</dbReference>
<gene>
    <name evidence="10" type="ORF">QYE76_000495</name>
</gene>
<name>A0AAD8RIW9_LOLMU</name>
<evidence type="ECO:0000256" key="1">
    <source>
        <dbReference type="ARBA" id="ARBA00004123"/>
    </source>
</evidence>
<comment type="caution">
    <text evidence="10">The sequence shown here is derived from an EMBL/GenBank/DDBJ whole genome shotgun (WGS) entry which is preliminary data.</text>
</comment>
<keyword evidence="5" id="KW-0238">DNA-binding</keyword>
<evidence type="ECO:0000313" key="11">
    <source>
        <dbReference type="Proteomes" id="UP001231189"/>
    </source>
</evidence>
<dbReference type="PANTHER" id="PTHR31496:SF3">
    <property type="entry name" value="TRANSCRIPTION REPRESSOR KAN1"/>
    <property type="match status" value="1"/>
</dbReference>
<dbReference type="GO" id="GO:0006355">
    <property type="term" value="P:regulation of DNA-templated transcription"/>
    <property type="evidence" value="ECO:0007669"/>
    <property type="project" value="InterPro"/>
</dbReference>
<evidence type="ECO:0000313" key="10">
    <source>
        <dbReference type="EMBL" id="KAK1626180.1"/>
    </source>
</evidence>
<dbReference type="GO" id="GO:0000976">
    <property type="term" value="F:transcription cis-regulatory region binding"/>
    <property type="evidence" value="ECO:0007669"/>
    <property type="project" value="InterPro"/>
</dbReference>
<feature type="region of interest" description="Disordered" evidence="8">
    <location>
        <begin position="204"/>
        <end position="272"/>
    </location>
</feature>
<evidence type="ECO:0000259" key="9">
    <source>
        <dbReference type="Pfam" id="PF00249"/>
    </source>
</evidence>
<proteinExistence type="predicted"/>
<dbReference type="SUPFAM" id="SSF46689">
    <property type="entry name" value="Homeodomain-like"/>
    <property type="match status" value="1"/>
</dbReference>
<dbReference type="AlphaFoldDB" id="A0AAD8RIW9"/>
<evidence type="ECO:0000256" key="8">
    <source>
        <dbReference type="SAM" id="MobiDB-lite"/>
    </source>
</evidence>
<protein>
    <recommendedName>
        <fullName evidence="9">Myb-like domain-containing protein</fullName>
    </recommendedName>
</protein>
<dbReference type="GO" id="GO:0010158">
    <property type="term" value="P:abaxial cell fate specification"/>
    <property type="evidence" value="ECO:0007669"/>
    <property type="project" value="InterPro"/>
</dbReference>
<keyword evidence="2" id="KW-0217">Developmental protein</keyword>
<keyword evidence="6" id="KW-0804">Transcription</keyword>
<evidence type="ECO:0000256" key="4">
    <source>
        <dbReference type="ARBA" id="ARBA00023015"/>
    </source>
</evidence>
<dbReference type="InterPro" id="IPR006447">
    <property type="entry name" value="Myb_dom_plants"/>
</dbReference>
<dbReference type="FunFam" id="1.10.10.60:FF:000002">
    <property type="entry name" value="Myb family transcription factor"/>
    <property type="match status" value="1"/>
</dbReference>
<comment type="subcellular location">
    <subcellularLocation>
        <location evidence="1">Nucleus</location>
    </subcellularLocation>
</comment>
<organism evidence="10 11">
    <name type="scientific">Lolium multiflorum</name>
    <name type="common">Italian ryegrass</name>
    <name type="synonym">Lolium perenne subsp. multiflorum</name>
    <dbReference type="NCBI Taxonomy" id="4521"/>
    <lineage>
        <taxon>Eukaryota</taxon>
        <taxon>Viridiplantae</taxon>
        <taxon>Streptophyta</taxon>
        <taxon>Embryophyta</taxon>
        <taxon>Tracheophyta</taxon>
        <taxon>Spermatophyta</taxon>
        <taxon>Magnoliopsida</taxon>
        <taxon>Liliopsida</taxon>
        <taxon>Poales</taxon>
        <taxon>Poaceae</taxon>
        <taxon>BOP clade</taxon>
        <taxon>Pooideae</taxon>
        <taxon>Poodae</taxon>
        <taxon>Poeae</taxon>
        <taxon>Poeae Chloroplast Group 2 (Poeae type)</taxon>
        <taxon>Loliodinae</taxon>
        <taxon>Loliinae</taxon>
        <taxon>Lolium</taxon>
    </lineage>
</organism>
<accession>A0AAD8RIW9</accession>
<keyword evidence="11" id="KW-1185">Reference proteome</keyword>
<dbReference type="InterPro" id="IPR044847">
    <property type="entry name" value="KAN_fam"/>
</dbReference>
<evidence type="ECO:0000256" key="2">
    <source>
        <dbReference type="ARBA" id="ARBA00022473"/>
    </source>
</evidence>
<dbReference type="EMBL" id="JAUUTY010000005">
    <property type="protein sequence ID" value="KAK1626180.1"/>
    <property type="molecule type" value="Genomic_DNA"/>
</dbReference>
<dbReference type="PANTHER" id="PTHR31496">
    <property type="entry name" value="TRANSCRIPTION FACTOR KAN2-RELATED"/>
    <property type="match status" value="1"/>
</dbReference>